<evidence type="ECO:0000256" key="3">
    <source>
        <dbReference type="ARBA" id="ARBA00022771"/>
    </source>
</evidence>
<dbReference type="PANTHER" id="PTHR12547:SF18">
    <property type="entry name" value="PROTEIN TIS11"/>
    <property type="match status" value="1"/>
</dbReference>
<dbReference type="PROSITE" id="PS50103">
    <property type="entry name" value="ZF_C3H1"/>
    <property type="match status" value="2"/>
</dbReference>
<evidence type="ECO:0000256" key="5">
    <source>
        <dbReference type="PROSITE-ProRule" id="PRU00723"/>
    </source>
</evidence>
<evidence type="ECO:0000313" key="9">
    <source>
        <dbReference type="EMBL" id="CAD8398165.1"/>
    </source>
</evidence>
<dbReference type="SUPFAM" id="SSF90229">
    <property type="entry name" value="CCCH zinc finger"/>
    <property type="match status" value="2"/>
</dbReference>
<name>A0A6T6MRU2_9RHOD</name>
<evidence type="ECO:0000256" key="4">
    <source>
        <dbReference type="ARBA" id="ARBA00022833"/>
    </source>
</evidence>
<keyword evidence="3 5" id="KW-0863">Zinc-finger</keyword>
<dbReference type="EMBL" id="HBEK01015013">
    <property type="protein sequence ID" value="CAD8398163.1"/>
    <property type="molecule type" value="Transcribed_RNA"/>
</dbReference>
<keyword evidence="4 5" id="KW-0862">Zinc</keyword>
<evidence type="ECO:0000313" key="8">
    <source>
        <dbReference type="EMBL" id="CAD8398163.1"/>
    </source>
</evidence>
<dbReference type="Pfam" id="PF00642">
    <property type="entry name" value="zf-CCCH"/>
    <property type="match status" value="2"/>
</dbReference>
<feature type="region of interest" description="Disordered" evidence="6">
    <location>
        <begin position="111"/>
        <end position="139"/>
    </location>
</feature>
<dbReference type="Gene3D" id="4.10.1000.10">
    <property type="entry name" value="Zinc finger, CCCH-type"/>
    <property type="match status" value="2"/>
</dbReference>
<evidence type="ECO:0000256" key="1">
    <source>
        <dbReference type="ARBA" id="ARBA00022723"/>
    </source>
</evidence>
<reference evidence="8" key="1">
    <citation type="submission" date="2021-01" db="EMBL/GenBank/DDBJ databases">
        <authorList>
            <person name="Corre E."/>
            <person name="Pelletier E."/>
            <person name="Niang G."/>
            <person name="Scheremetjew M."/>
            <person name="Finn R."/>
            <person name="Kale V."/>
            <person name="Holt S."/>
            <person name="Cochrane G."/>
            <person name="Meng A."/>
            <person name="Brown T."/>
            <person name="Cohen L."/>
        </authorList>
    </citation>
    <scope>NUCLEOTIDE SEQUENCE</scope>
    <source>
        <strain evidence="8">UTEX LB 2760</strain>
    </source>
</reference>
<dbReference type="InterPro" id="IPR000571">
    <property type="entry name" value="Znf_CCCH"/>
</dbReference>
<dbReference type="EMBL" id="HBEK01015016">
    <property type="protein sequence ID" value="CAD8398165.1"/>
    <property type="molecule type" value="Transcribed_RNA"/>
</dbReference>
<dbReference type="FunFam" id="4.10.1000.10:FF:000002">
    <property type="entry name" value="Zinc finger protein 36, C3H1 type-like 1"/>
    <property type="match status" value="1"/>
</dbReference>
<keyword evidence="1 5" id="KW-0479">Metal-binding</keyword>
<dbReference type="InterPro" id="IPR045877">
    <property type="entry name" value="ZFP36-like"/>
</dbReference>
<organism evidence="8">
    <name type="scientific">Rhodosorus marinus</name>
    <dbReference type="NCBI Taxonomy" id="101924"/>
    <lineage>
        <taxon>Eukaryota</taxon>
        <taxon>Rhodophyta</taxon>
        <taxon>Stylonematophyceae</taxon>
        <taxon>Stylonematales</taxon>
        <taxon>Stylonemataceae</taxon>
        <taxon>Rhodosorus</taxon>
    </lineage>
</organism>
<gene>
    <name evidence="8" type="ORF">RMAR0315_LOCUS8154</name>
    <name evidence="9" type="ORF">RMAR0315_LOCUS8156</name>
</gene>
<feature type="compositionally biased region" description="Basic and acidic residues" evidence="6">
    <location>
        <begin position="117"/>
        <end position="135"/>
    </location>
</feature>
<dbReference type="SMART" id="SM00356">
    <property type="entry name" value="ZnF_C3H1"/>
    <property type="match status" value="2"/>
</dbReference>
<keyword evidence="2" id="KW-0677">Repeat</keyword>
<dbReference type="AlphaFoldDB" id="A0A6T6MRU2"/>
<evidence type="ECO:0000259" key="7">
    <source>
        <dbReference type="PROSITE" id="PS50103"/>
    </source>
</evidence>
<proteinExistence type="predicted"/>
<accession>A0A6T6MRU2</accession>
<dbReference type="PANTHER" id="PTHR12547">
    <property type="entry name" value="CCCH ZINC FINGER/TIS11-RELATED"/>
    <property type="match status" value="1"/>
</dbReference>
<protein>
    <recommendedName>
        <fullName evidence="7">C3H1-type domain-containing protein</fullName>
    </recommendedName>
</protein>
<dbReference type="GO" id="GO:0003729">
    <property type="term" value="F:mRNA binding"/>
    <property type="evidence" value="ECO:0007669"/>
    <property type="project" value="InterPro"/>
</dbReference>
<dbReference type="FunFam" id="4.10.1000.10:FF:000001">
    <property type="entry name" value="zinc finger CCCH domain-containing protein 15-like"/>
    <property type="match status" value="1"/>
</dbReference>
<evidence type="ECO:0000256" key="6">
    <source>
        <dbReference type="SAM" id="MobiDB-lite"/>
    </source>
</evidence>
<feature type="domain" description="C3H1-type" evidence="7">
    <location>
        <begin position="39"/>
        <end position="67"/>
    </location>
</feature>
<feature type="zinc finger region" description="C3H1-type" evidence="5">
    <location>
        <begin position="39"/>
        <end position="67"/>
    </location>
</feature>
<evidence type="ECO:0000256" key="2">
    <source>
        <dbReference type="ARBA" id="ARBA00022737"/>
    </source>
</evidence>
<dbReference type="GO" id="GO:0008270">
    <property type="term" value="F:zinc ion binding"/>
    <property type="evidence" value="ECO:0007669"/>
    <property type="project" value="UniProtKB-KW"/>
</dbReference>
<feature type="domain" description="C3H1-type" evidence="7">
    <location>
        <begin position="77"/>
        <end position="105"/>
    </location>
</feature>
<sequence length="148" mass="17147">MVASIVNIENMGDWNGVMNHSRNSSLESIPDKRHLKVELYKTEMCRSFVERGSCPYGEKCQFAHGEQELRPVTRHPKYRTKKCKNFAETGVCTYGVRCRFIHERTVANPSELSNMLHSHDEKSEGDKHQENEGHQRLPVFARFHVSTE</sequence>
<dbReference type="InterPro" id="IPR036855">
    <property type="entry name" value="Znf_CCCH_sf"/>
</dbReference>
<feature type="zinc finger region" description="C3H1-type" evidence="5">
    <location>
        <begin position="77"/>
        <end position="105"/>
    </location>
</feature>